<protein>
    <submittedName>
        <fullName evidence="3">Uncharacterized protein</fullName>
    </submittedName>
</protein>
<evidence type="ECO:0000313" key="3">
    <source>
        <dbReference type="EMBL" id="ELR20920.1"/>
    </source>
</evidence>
<evidence type="ECO:0000256" key="2">
    <source>
        <dbReference type="SAM" id="Phobius"/>
    </source>
</evidence>
<dbReference type="VEuPathDB" id="AmoebaDB:ACA1_278910"/>
<dbReference type="KEGG" id="acan:ACA1_278910"/>
<evidence type="ECO:0000313" key="4">
    <source>
        <dbReference type="Proteomes" id="UP000011083"/>
    </source>
</evidence>
<feature type="compositionally biased region" description="Low complexity" evidence="1">
    <location>
        <begin position="41"/>
        <end position="59"/>
    </location>
</feature>
<organism evidence="3 4">
    <name type="scientific">Acanthamoeba castellanii (strain ATCC 30010 / Neff)</name>
    <dbReference type="NCBI Taxonomy" id="1257118"/>
    <lineage>
        <taxon>Eukaryota</taxon>
        <taxon>Amoebozoa</taxon>
        <taxon>Discosea</taxon>
        <taxon>Longamoebia</taxon>
        <taxon>Centramoebida</taxon>
        <taxon>Acanthamoebidae</taxon>
        <taxon>Acanthamoeba</taxon>
    </lineage>
</organism>
<feature type="transmembrane region" description="Helical" evidence="2">
    <location>
        <begin position="149"/>
        <end position="169"/>
    </location>
</feature>
<dbReference type="AlphaFoldDB" id="L8H6Z8"/>
<keyword evidence="4" id="KW-1185">Reference proteome</keyword>
<name>L8H6Z8_ACACF</name>
<keyword evidence="2" id="KW-1133">Transmembrane helix</keyword>
<reference evidence="3 4" key="1">
    <citation type="journal article" date="2013" name="Genome Biol.">
        <title>Genome of Acanthamoeba castellanii highlights extensive lateral gene transfer and early evolution of tyrosine kinase signaling.</title>
        <authorList>
            <person name="Clarke M."/>
            <person name="Lohan A.J."/>
            <person name="Liu B."/>
            <person name="Lagkouvardos I."/>
            <person name="Roy S."/>
            <person name="Zafar N."/>
            <person name="Bertelli C."/>
            <person name="Schilde C."/>
            <person name="Kianianmomeni A."/>
            <person name="Burglin T.R."/>
            <person name="Frech C."/>
            <person name="Turcotte B."/>
            <person name="Kopec K.O."/>
            <person name="Synnott J.M."/>
            <person name="Choo C."/>
            <person name="Paponov I."/>
            <person name="Finkler A."/>
            <person name="Soon Heng Tan C."/>
            <person name="Hutchins A.P."/>
            <person name="Weinmeier T."/>
            <person name="Rattei T."/>
            <person name="Chu J.S."/>
            <person name="Gimenez G."/>
            <person name="Irimia M."/>
            <person name="Rigden D.J."/>
            <person name="Fitzpatrick D.A."/>
            <person name="Lorenzo-Morales J."/>
            <person name="Bateman A."/>
            <person name="Chiu C.H."/>
            <person name="Tang P."/>
            <person name="Hegemann P."/>
            <person name="Fromm H."/>
            <person name="Raoult D."/>
            <person name="Greub G."/>
            <person name="Miranda-Saavedra D."/>
            <person name="Chen N."/>
            <person name="Nash P."/>
            <person name="Ginger M.L."/>
            <person name="Horn M."/>
            <person name="Schaap P."/>
            <person name="Caler L."/>
            <person name="Loftus B."/>
        </authorList>
    </citation>
    <scope>NUCLEOTIDE SEQUENCE [LARGE SCALE GENOMIC DNA]</scope>
    <source>
        <strain evidence="3 4">Neff</strain>
    </source>
</reference>
<dbReference type="GeneID" id="14921792"/>
<evidence type="ECO:0000256" key="1">
    <source>
        <dbReference type="SAM" id="MobiDB-lite"/>
    </source>
</evidence>
<dbReference type="EMBL" id="KB007908">
    <property type="protein sequence ID" value="ELR20920.1"/>
    <property type="molecule type" value="Genomic_DNA"/>
</dbReference>
<dbReference type="RefSeq" id="XP_004344663.1">
    <property type="nucleotide sequence ID" value="XM_004344613.1"/>
</dbReference>
<accession>L8H6Z8</accession>
<feature type="compositionally biased region" description="Basic and acidic residues" evidence="1">
    <location>
        <begin position="16"/>
        <end position="25"/>
    </location>
</feature>
<keyword evidence="2" id="KW-0812">Transmembrane</keyword>
<keyword evidence="2" id="KW-0472">Membrane</keyword>
<proteinExistence type="predicted"/>
<gene>
    <name evidence="3" type="ORF">ACA1_278910</name>
</gene>
<feature type="region of interest" description="Disordered" evidence="1">
    <location>
        <begin position="1"/>
        <end position="99"/>
    </location>
</feature>
<sequence>MDYFRAGGASTETEEQERRRKRDEALAWAKKRREQRKQKEAAAAAAAEDPDAEGAAAPQSQGWGMDTLNPWGSKRKGPLPTKASLRSNEPQPKLFGFIPTSAPQRDEEIGYQYEASMMDKVRWSLIDAKHKVTPSRTRCCCCCSCTLCIVVGAVIAAIVLGVLAIGFIIKHPQLLAL</sequence>
<dbReference type="Proteomes" id="UP000011083">
    <property type="component" value="Unassembled WGS sequence"/>
</dbReference>